<keyword evidence="10" id="KW-0472">Membrane</keyword>
<dbReference type="GO" id="GO:0005737">
    <property type="term" value="C:cytoplasm"/>
    <property type="evidence" value="ECO:0007669"/>
    <property type="project" value="TreeGrafter"/>
</dbReference>
<evidence type="ECO:0000313" key="13">
    <source>
        <dbReference type="Proteomes" id="UP000814207"/>
    </source>
</evidence>
<evidence type="ECO:0000256" key="6">
    <source>
        <dbReference type="ARBA" id="ARBA00023004"/>
    </source>
</evidence>
<evidence type="ECO:0000313" key="12">
    <source>
        <dbReference type="EMBL" id="MCF5064044.1"/>
    </source>
</evidence>
<evidence type="ECO:0000256" key="4">
    <source>
        <dbReference type="ARBA" id="ARBA00022723"/>
    </source>
</evidence>
<evidence type="ECO:0000259" key="11">
    <source>
        <dbReference type="SMART" id="SM01060"/>
    </source>
</evidence>
<keyword evidence="6 7" id="KW-0408">Iron</keyword>
<dbReference type="PANTHER" id="PTHR11465">
    <property type="entry name" value="CATALASE"/>
    <property type="match status" value="1"/>
</dbReference>
<reference evidence="12" key="1">
    <citation type="submission" date="2019-11" db="EMBL/GenBank/DDBJ databases">
        <title>Epiphytic Pseudomonas syringae from cherry orchards.</title>
        <authorList>
            <person name="Hulin M.T."/>
        </authorList>
    </citation>
    <scope>NUCLEOTIDE SEQUENCE</scope>
    <source>
        <strain evidence="12">PA-6-9A</strain>
    </source>
</reference>
<dbReference type="GO" id="GO:0004096">
    <property type="term" value="F:catalase activity"/>
    <property type="evidence" value="ECO:0007669"/>
    <property type="project" value="InterPro"/>
</dbReference>
<comment type="similarity">
    <text evidence="1 7">Belongs to the catalase family.</text>
</comment>
<comment type="function">
    <text evidence="7">Has an organic peroxide-dependent peroxidase activity.</text>
</comment>
<dbReference type="GO" id="GO:0046872">
    <property type="term" value="F:metal ion binding"/>
    <property type="evidence" value="ECO:0007669"/>
    <property type="project" value="UniProtKB-KW"/>
</dbReference>
<comment type="cofactor">
    <cofactor evidence="7">
        <name>heme</name>
        <dbReference type="ChEBI" id="CHEBI:30413"/>
    </cofactor>
</comment>
<dbReference type="GO" id="GO:0020037">
    <property type="term" value="F:heme binding"/>
    <property type="evidence" value="ECO:0007669"/>
    <property type="project" value="InterPro"/>
</dbReference>
<keyword evidence="5 7" id="KW-0560">Oxidoreductase</keyword>
<sequence length="352" mass="38174">MIRLHGSSVLGIGLMITSLAGAFAWLAGWAGPARLTSDRVLAALAKEAPQPFPAGFRRAHGKGMCFTGQFTPTAQAAELSSARVLSEPSTPVVGRFSLGSGDPHAADNTSHVLSLALQLKDSQGTEWRMAMVNEPFFPTATVAGLLAMGEAFAPDATTDLPVPARVEAFYAAHPQARKYLEWSEKAPWASSFAVIRFNSINTFVFISKRQQKRFVRWALHPRLPFKAWPAGAREKADAQSLFDDLPRKLADKHLVWDLVVTVAEPSDPVLDPSRPWPDNRQRIKAGTLTVSALSDQATGACRDINFDPTIVPHGIEISDDPILHARSGTYAASFNLRQRENGDKSSGKAVTP</sequence>
<feature type="transmembrane region" description="Helical" evidence="10">
    <location>
        <begin position="12"/>
        <end position="31"/>
    </location>
</feature>
<evidence type="ECO:0000256" key="9">
    <source>
        <dbReference type="PIRSR" id="PIRSR000296-2"/>
    </source>
</evidence>
<evidence type="ECO:0000256" key="3">
    <source>
        <dbReference type="ARBA" id="ARBA00022617"/>
    </source>
</evidence>
<dbReference type="InterPro" id="IPR011614">
    <property type="entry name" value="Catalase_core"/>
</dbReference>
<feature type="domain" description="Catalase core" evidence="11">
    <location>
        <begin position="17"/>
        <end position="351"/>
    </location>
</feature>
<dbReference type="InterPro" id="IPR018028">
    <property type="entry name" value="Catalase"/>
</dbReference>
<evidence type="ECO:0000256" key="8">
    <source>
        <dbReference type="PIRSR" id="PIRSR000296-1"/>
    </source>
</evidence>
<comment type="caution">
    <text evidence="12">The sequence shown here is derived from an EMBL/GenBank/DDBJ whole genome shotgun (WGS) entry which is preliminary data.</text>
</comment>
<gene>
    <name evidence="12" type="ORF">GIW73_13965</name>
</gene>
<keyword evidence="4 7" id="KW-0479">Metal-binding</keyword>
<dbReference type="GO" id="GO:0042542">
    <property type="term" value="P:response to hydrogen peroxide"/>
    <property type="evidence" value="ECO:0007669"/>
    <property type="project" value="TreeGrafter"/>
</dbReference>
<accession>A0A9Q3ZYH0</accession>
<evidence type="ECO:0000256" key="1">
    <source>
        <dbReference type="ARBA" id="ARBA00005329"/>
    </source>
</evidence>
<keyword evidence="10" id="KW-1133">Transmembrane helix</keyword>
<dbReference type="EC" id="1.11.1.-" evidence="7"/>
<keyword evidence="10" id="KW-0812">Transmembrane</keyword>
<keyword evidence="2 7" id="KW-0575">Peroxidase</keyword>
<dbReference type="EMBL" id="WKEU01000054">
    <property type="protein sequence ID" value="MCF5064044.1"/>
    <property type="molecule type" value="Genomic_DNA"/>
</dbReference>
<proteinExistence type="inferred from homology"/>
<dbReference type="InterPro" id="IPR024168">
    <property type="entry name" value="Catalase_SrpA-type_pred"/>
</dbReference>
<dbReference type="SMART" id="SM01060">
    <property type="entry name" value="Catalase"/>
    <property type="match status" value="1"/>
</dbReference>
<dbReference type="PROSITE" id="PS51402">
    <property type="entry name" value="CATALASE_3"/>
    <property type="match status" value="1"/>
</dbReference>
<dbReference type="CDD" id="cd08153">
    <property type="entry name" value="srpA_like"/>
    <property type="match status" value="1"/>
</dbReference>
<keyword evidence="3 7" id="KW-0349">Heme</keyword>
<dbReference type="AlphaFoldDB" id="A0A9Q3ZYH0"/>
<dbReference type="GO" id="GO:0042744">
    <property type="term" value="P:hydrogen peroxide catabolic process"/>
    <property type="evidence" value="ECO:0007669"/>
    <property type="project" value="TreeGrafter"/>
</dbReference>
<dbReference type="Proteomes" id="UP000814207">
    <property type="component" value="Unassembled WGS sequence"/>
</dbReference>
<evidence type="ECO:0000256" key="10">
    <source>
        <dbReference type="SAM" id="Phobius"/>
    </source>
</evidence>
<evidence type="ECO:0000256" key="2">
    <source>
        <dbReference type="ARBA" id="ARBA00022559"/>
    </source>
</evidence>
<protein>
    <recommendedName>
        <fullName evidence="7">Catalase-related peroxidase</fullName>
        <ecNumber evidence="7">1.11.1.-</ecNumber>
    </recommendedName>
</protein>
<dbReference type="PANTHER" id="PTHR11465:SF9">
    <property type="entry name" value="CATALASE"/>
    <property type="match status" value="1"/>
</dbReference>
<dbReference type="PIRSF" id="PIRSF000296">
    <property type="entry name" value="SrpA"/>
    <property type="match status" value="1"/>
</dbReference>
<name>A0A9Q3ZYH0_PSESX</name>
<dbReference type="Pfam" id="PF00199">
    <property type="entry name" value="Catalase"/>
    <property type="match status" value="1"/>
</dbReference>
<feature type="binding site" description="axial binding residue" evidence="9">
    <location>
        <position position="330"/>
    </location>
    <ligand>
        <name>heme</name>
        <dbReference type="ChEBI" id="CHEBI:30413"/>
    </ligand>
    <ligandPart>
        <name>Fe</name>
        <dbReference type="ChEBI" id="CHEBI:18248"/>
    </ligandPart>
</feature>
<dbReference type="InterPro" id="IPR020835">
    <property type="entry name" value="Catalase_sf"/>
</dbReference>
<organism evidence="12 13">
    <name type="scientific">Pseudomonas syringae</name>
    <dbReference type="NCBI Taxonomy" id="317"/>
    <lineage>
        <taxon>Bacteria</taxon>
        <taxon>Pseudomonadati</taxon>
        <taxon>Pseudomonadota</taxon>
        <taxon>Gammaproteobacteria</taxon>
        <taxon>Pseudomonadales</taxon>
        <taxon>Pseudomonadaceae</taxon>
        <taxon>Pseudomonas</taxon>
    </lineage>
</organism>
<evidence type="ECO:0000256" key="5">
    <source>
        <dbReference type="ARBA" id="ARBA00023002"/>
    </source>
</evidence>
<dbReference type="Gene3D" id="1.20.1280.120">
    <property type="match status" value="1"/>
</dbReference>
<dbReference type="SUPFAM" id="SSF56634">
    <property type="entry name" value="Heme-dependent catalase-like"/>
    <property type="match status" value="1"/>
</dbReference>
<evidence type="ECO:0000256" key="7">
    <source>
        <dbReference type="PIRNR" id="PIRNR000296"/>
    </source>
</evidence>
<dbReference type="Gene3D" id="2.40.180.10">
    <property type="entry name" value="Catalase core domain"/>
    <property type="match status" value="1"/>
</dbReference>
<feature type="active site" evidence="8">
    <location>
        <position position="60"/>
    </location>
</feature>